<evidence type="ECO:0000313" key="2">
    <source>
        <dbReference type="Proteomes" id="UP001219518"/>
    </source>
</evidence>
<name>A0AAE1I2V8_9NEOP</name>
<dbReference type="AlphaFoldDB" id="A0AAE1I2V8"/>
<proteinExistence type="predicted"/>
<protein>
    <submittedName>
        <fullName evidence="1">Histone-lysine N-methyltransferase EHMT2</fullName>
    </submittedName>
</protein>
<reference evidence="1" key="1">
    <citation type="submission" date="2021-07" db="EMBL/GenBank/DDBJ databases">
        <authorList>
            <person name="Catto M.A."/>
            <person name="Jacobson A."/>
            <person name="Kennedy G."/>
            <person name="Labadie P."/>
            <person name="Hunt B.G."/>
            <person name="Srinivasan R."/>
        </authorList>
    </citation>
    <scope>NUCLEOTIDE SEQUENCE</scope>
    <source>
        <strain evidence="1">PL_HMW_Pooled</strain>
        <tissue evidence="1">Head</tissue>
    </source>
</reference>
<evidence type="ECO:0000313" key="1">
    <source>
        <dbReference type="EMBL" id="KAK3931946.1"/>
    </source>
</evidence>
<gene>
    <name evidence="1" type="ORF">KUF71_001319</name>
</gene>
<accession>A0AAE1I2V8</accession>
<dbReference type="EMBL" id="JAHWGI010001433">
    <property type="protein sequence ID" value="KAK3931946.1"/>
    <property type="molecule type" value="Genomic_DNA"/>
</dbReference>
<keyword evidence="2" id="KW-1185">Reference proteome</keyword>
<reference evidence="1" key="2">
    <citation type="journal article" date="2023" name="BMC Genomics">
        <title>Pest status, molecular evolution, and epigenetic factors derived from the genome assembly of Frankliniella fusca, a thysanopteran phytovirus vector.</title>
        <authorList>
            <person name="Catto M.A."/>
            <person name="Labadie P.E."/>
            <person name="Jacobson A.L."/>
            <person name="Kennedy G.G."/>
            <person name="Srinivasan R."/>
            <person name="Hunt B.G."/>
        </authorList>
    </citation>
    <scope>NUCLEOTIDE SEQUENCE</scope>
    <source>
        <strain evidence="1">PL_HMW_Pooled</strain>
    </source>
</reference>
<dbReference type="Proteomes" id="UP001219518">
    <property type="component" value="Unassembled WGS sequence"/>
</dbReference>
<comment type="caution">
    <text evidence="1">The sequence shown here is derived from an EMBL/GenBank/DDBJ whole genome shotgun (WGS) entry which is preliminary data.</text>
</comment>
<organism evidence="1 2">
    <name type="scientific">Frankliniella fusca</name>
    <dbReference type="NCBI Taxonomy" id="407009"/>
    <lineage>
        <taxon>Eukaryota</taxon>
        <taxon>Metazoa</taxon>
        <taxon>Ecdysozoa</taxon>
        <taxon>Arthropoda</taxon>
        <taxon>Hexapoda</taxon>
        <taxon>Insecta</taxon>
        <taxon>Pterygota</taxon>
        <taxon>Neoptera</taxon>
        <taxon>Paraneoptera</taxon>
        <taxon>Thysanoptera</taxon>
        <taxon>Terebrantia</taxon>
        <taxon>Thripoidea</taxon>
        <taxon>Thripidae</taxon>
        <taxon>Frankliniella</taxon>
    </lineage>
</organism>
<sequence>MNMIGNDFTTSQNKVYFLKRLLKYSQFSFGDVGEKSRRRAEQQPPLQRLRQMCCAWESLSVLRVLIFQEEVARDFLQTVHFLHQRGGIPNNDQAAHRIRRQTPSNLSAVLSKNPQQSVRVARAFRRKRKILPQQLMMAAAPAVVLLRHRQRHQRLQRVVMGVLLQARRASWRHVQVAVKPACLVAEVCGRCLQKRRNPGNPIPKSEVPDTQRERRQGHFGLLNVNVSLARSSRSGGMDDDDGGGGGAAGGLYCSGNSDRLLKKSSIGGSFFSSYCWNRLTYSLMSVTADKYYTE</sequence>